<dbReference type="InterPro" id="IPR045865">
    <property type="entry name" value="ACT-like_dom_sf"/>
</dbReference>
<dbReference type="InterPro" id="IPR041729">
    <property type="entry name" value="Formyl-FH4-Hydrolase_C"/>
</dbReference>
<reference evidence="6 7" key="1">
    <citation type="submission" date="2016-08" db="EMBL/GenBank/DDBJ databases">
        <title>Draft genome of the agarase producing Sphingomonas sp. MCT13.</title>
        <authorList>
            <person name="D'Andrea M.M."/>
            <person name="Rossolini G.M."/>
            <person name="Thaller M.C."/>
        </authorList>
    </citation>
    <scope>NUCLEOTIDE SEQUENCE [LARGE SCALE GENOMIC DNA]</scope>
    <source>
        <strain evidence="6 7">MCT13</strain>
    </source>
</reference>
<evidence type="ECO:0000256" key="1">
    <source>
        <dbReference type="ARBA" id="ARBA00022563"/>
    </source>
</evidence>
<dbReference type="UniPathway" id="UPA00074">
    <property type="reaction ID" value="UER00170"/>
</dbReference>
<dbReference type="PRINTS" id="PR01575">
    <property type="entry name" value="FFH4HYDRLASE"/>
</dbReference>
<dbReference type="OrthoDB" id="9806170at2"/>
<dbReference type="CDD" id="cd04875">
    <property type="entry name" value="ACT_F4HF-DF"/>
    <property type="match status" value="1"/>
</dbReference>
<keyword evidence="1 3" id="KW-0554">One-carbon metabolism</keyword>
<accession>A0A1E3LVS6</accession>
<dbReference type="Gene3D" id="3.40.50.170">
    <property type="entry name" value="Formyl transferase, N-terminal domain"/>
    <property type="match status" value="1"/>
</dbReference>
<dbReference type="SUPFAM" id="SSF53328">
    <property type="entry name" value="Formyltransferase"/>
    <property type="match status" value="1"/>
</dbReference>
<dbReference type="InterPro" id="IPR044074">
    <property type="entry name" value="PurU_ACT"/>
</dbReference>
<dbReference type="NCBIfam" id="TIGR00655">
    <property type="entry name" value="PurU"/>
    <property type="match status" value="1"/>
</dbReference>
<evidence type="ECO:0000313" key="7">
    <source>
        <dbReference type="Proteomes" id="UP000094487"/>
    </source>
</evidence>
<dbReference type="InterPro" id="IPR002912">
    <property type="entry name" value="ACT_dom"/>
</dbReference>
<evidence type="ECO:0000256" key="2">
    <source>
        <dbReference type="ARBA" id="ARBA00022801"/>
    </source>
</evidence>
<dbReference type="EC" id="3.5.1.10" evidence="3 4"/>
<keyword evidence="7" id="KW-1185">Reference proteome</keyword>
<evidence type="ECO:0000259" key="5">
    <source>
        <dbReference type="PROSITE" id="PS51671"/>
    </source>
</evidence>
<name>A0A1E3LVS6_9SPHN</name>
<comment type="pathway">
    <text evidence="3">Purine metabolism; IMP biosynthesis via de novo pathway; formate from 10-formyl-5,6,7,8-tetrahydrofolate: step 1/1.</text>
</comment>
<proteinExistence type="inferred from homology"/>
<feature type="active site" evidence="3">
    <location>
        <position position="227"/>
    </location>
</feature>
<feature type="domain" description="ACT" evidence="5">
    <location>
        <begin position="5"/>
        <end position="86"/>
    </location>
</feature>
<dbReference type="EMBL" id="MDDS01000024">
    <property type="protein sequence ID" value="ODP37858.1"/>
    <property type="molecule type" value="Genomic_DNA"/>
</dbReference>
<dbReference type="Pfam" id="PF01842">
    <property type="entry name" value="ACT"/>
    <property type="match status" value="1"/>
</dbReference>
<evidence type="ECO:0000256" key="3">
    <source>
        <dbReference type="HAMAP-Rule" id="MF_01927"/>
    </source>
</evidence>
<keyword evidence="3" id="KW-0658">Purine biosynthesis</keyword>
<dbReference type="CDD" id="cd08648">
    <property type="entry name" value="FMT_core_Formyl-FH4-Hydrolase_C"/>
    <property type="match status" value="1"/>
</dbReference>
<evidence type="ECO:0000256" key="4">
    <source>
        <dbReference type="NCBIfam" id="TIGR00655"/>
    </source>
</evidence>
<dbReference type="SUPFAM" id="SSF55021">
    <property type="entry name" value="ACT-like"/>
    <property type="match status" value="1"/>
</dbReference>
<comment type="caution">
    <text evidence="6">The sequence shown here is derived from an EMBL/GenBank/DDBJ whole genome shotgun (WGS) entry which is preliminary data.</text>
</comment>
<comment type="catalytic activity">
    <reaction evidence="3">
        <text>(6R)-10-formyltetrahydrofolate + H2O = (6S)-5,6,7,8-tetrahydrofolate + formate + H(+)</text>
        <dbReference type="Rhea" id="RHEA:19833"/>
        <dbReference type="ChEBI" id="CHEBI:15377"/>
        <dbReference type="ChEBI" id="CHEBI:15378"/>
        <dbReference type="ChEBI" id="CHEBI:15740"/>
        <dbReference type="ChEBI" id="CHEBI:57453"/>
        <dbReference type="ChEBI" id="CHEBI:195366"/>
        <dbReference type="EC" id="3.5.1.10"/>
    </reaction>
</comment>
<evidence type="ECO:0000313" key="6">
    <source>
        <dbReference type="EMBL" id="ODP37858.1"/>
    </source>
</evidence>
<dbReference type="RefSeq" id="WP_069320579.1">
    <property type="nucleotide sequence ID" value="NZ_MDDS01000024.1"/>
</dbReference>
<dbReference type="PANTHER" id="PTHR42706:SF1">
    <property type="entry name" value="FORMYLTETRAHYDROFOLATE DEFORMYLASE 2, MITOCHONDRIAL"/>
    <property type="match status" value="1"/>
</dbReference>
<protein>
    <recommendedName>
        <fullName evidence="3 4">Formyltetrahydrofolate deformylase</fullName>
        <ecNumber evidence="3 4">3.5.1.10</ecNumber>
    </recommendedName>
    <alternativeName>
        <fullName evidence="3">Formyl-FH(4) hydrolase</fullName>
    </alternativeName>
</protein>
<dbReference type="HAMAP" id="MF_01927">
    <property type="entry name" value="PurU"/>
    <property type="match status" value="1"/>
</dbReference>
<dbReference type="InterPro" id="IPR036477">
    <property type="entry name" value="Formyl_transf_N_sf"/>
</dbReference>
<dbReference type="GO" id="GO:0006730">
    <property type="term" value="P:one-carbon metabolic process"/>
    <property type="evidence" value="ECO:0007669"/>
    <property type="project" value="UniProtKB-KW"/>
</dbReference>
<dbReference type="Proteomes" id="UP000094487">
    <property type="component" value="Unassembled WGS sequence"/>
</dbReference>
<dbReference type="GO" id="GO:0008864">
    <property type="term" value="F:formyltetrahydrofolate deformylase activity"/>
    <property type="evidence" value="ECO:0007669"/>
    <property type="project" value="UniProtKB-UniRule"/>
</dbReference>
<sequence length="284" mass="31702">MTDFVLRLQCNDRPGLVARVAGFLAERGCNIDDAQQFNDASNERFFMRVAFSAREGSTLDELREGFAPIGDSTDMTWSLKDQATRSKVVLMVSKWDHCLGDLLYRNVLGELPMEVVAIVSNHPRSALHTSWIGNIPYHHFPITRDSKAAQEAQVKQVVSDTGADLVVLARYMQILSDDLASFLAGRCINIHHSFLPGFKGSKPYHQAHERGVKMIGATAHYVTADLDEGPIIHQDVEAVSHSDTPDDLVRKGRDIERRVLAEAVRLHLLDRVFLNGARTVVFRG</sequence>
<keyword evidence="2 3" id="KW-0378">Hydrolase</keyword>
<comment type="similarity">
    <text evidence="3">Belongs to the PurU family.</text>
</comment>
<dbReference type="Pfam" id="PF00551">
    <property type="entry name" value="Formyl_trans_N"/>
    <property type="match status" value="1"/>
</dbReference>
<organism evidence="6 7">
    <name type="scientific">Sphingomonas turrisvirgatae</name>
    <dbReference type="NCBI Taxonomy" id="1888892"/>
    <lineage>
        <taxon>Bacteria</taxon>
        <taxon>Pseudomonadati</taxon>
        <taxon>Pseudomonadota</taxon>
        <taxon>Alphaproteobacteria</taxon>
        <taxon>Sphingomonadales</taxon>
        <taxon>Sphingomonadaceae</taxon>
        <taxon>Sphingomonas</taxon>
    </lineage>
</organism>
<dbReference type="GO" id="GO:0006189">
    <property type="term" value="P:'de novo' IMP biosynthetic process"/>
    <property type="evidence" value="ECO:0007669"/>
    <property type="project" value="UniProtKB-UniRule"/>
</dbReference>
<gene>
    <name evidence="3" type="primary">purU</name>
    <name evidence="6" type="ORF">BFL28_01830</name>
</gene>
<dbReference type="InterPro" id="IPR004810">
    <property type="entry name" value="PurU"/>
</dbReference>
<dbReference type="AlphaFoldDB" id="A0A1E3LVS6"/>
<dbReference type="PIRSF" id="PIRSF036480">
    <property type="entry name" value="FormyFH4_hydr"/>
    <property type="match status" value="1"/>
</dbReference>
<dbReference type="InterPro" id="IPR002376">
    <property type="entry name" value="Formyl_transf_N"/>
</dbReference>
<dbReference type="Gene3D" id="3.30.70.260">
    <property type="match status" value="1"/>
</dbReference>
<dbReference type="PROSITE" id="PS51671">
    <property type="entry name" value="ACT"/>
    <property type="match status" value="1"/>
</dbReference>
<dbReference type="NCBIfam" id="NF004684">
    <property type="entry name" value="PRK06027.1"/>
    <property type="match status" value="1"/>
</dbReference>
<comment type="function">
    <text evidence="3">Catalyzes the hydrolysis of 10-formyltetrahydrofolate (formyl-FH4) to formate and tetrahydrofolate (FH4).</text>
</comment>
<dbReference type="PANTHER" id="PTHR42706">
    <property type="entry name" value="FORMYLTETRAHYDROFOLATE DEFORMYLASE"/>
    <property type="match status" value="1"/>
</dbReference>
<dbReference type="STRING" id="1888892.BFL28_01830"/>